<protein>
    <submittedName>
        <fullName evidence="1">Uncharacterized protein</fullName>
    </submittedName>
</protein>
<keyword evidence="2" id="KW-1185">Reference proteome</keyword>
<gene>
    <name evidence="1" type="ORF">RRF57_007153</name>
</gene>
<accession>A0AAN7UUP3</accession>
<comment type="caution">
    <text evidence="1">The sequence shown here is derived from an EMBL/GenBank/DDBJ whole genome shotgun (WGS) entry which is preliminary data.</text>
</comment>
<evidence type="ECO:0000313" key="2">
    <source>
        <dbReference type="Proteomes" id="UP001305414"/>
    </source>
</evidence>
<reference evidence="1 2" key="1">
    <citation type="submission" date="2023-10" db="EMBL/GenBank/DDBJ databases">
        <title>Draft genome sequence of Xylaria bambusicola isolate GMP-LS, the root and basal stem rot pathogen of sugarcane in Indonesia.</title>
        <authorList>
            <person name="Selvaraj P."/>
            <person name="Muralishankar V."/>
            <person name="Muruganantham S."/>
            <person name="Sp S."/>
            <person name="Haryani S."/>
            <person name="Lau K.J.X."/>
            <person name="Naqvi N.I."/>
        </authorList>
    </citation>
    <scope>NUCLEOTIDE SEQUENCE [LARGE SCALE GENOMIC DNA]</scope>
    <source>
        <strain evidence="1">GMP-LS</strain>
    </source>
</reference>
<organism evidence="1 2">
    <name type="scientific">Xylaria bambusicola</name>
    <dbReference type="NCBI Taxonomy" id="326684"/>
    <lineage>
        <taxon>Eukaryota</taxon>
        <taxon>Fungi</taxon>
        <taxon>Dikarya</taxon>
        <taxon>Ascomycota</taxon>
        <taxon>Pezizomycotina</taxon>
        <taxon>Sordariomycetes</taxon>
        <taxon>Xylariomycetidae</taxon>
        <taxon>Xylariales</taxon>
        <taxon>Xylariaceae</taxon>
        <taxon>Xylaria</taxon>
    </lineage>
</organism>
<dbReference type="AlphaFoldDB" id="A0AAN7UUP3"/>
<evidence type="ECO:0000313" key="1">
    <source>
        <dbReference type="EMBL" id="KAK5631439.1"/>
    </source>
</evidence>
<proteinExistence type="predicted"/>
<dbReference type="Proteomes" id="UP001305414">
    <property type="component" value="Unassembled WGS sequence"/>
</dbReference>
<name>A0AAN7UUP3_9PEZI</name>
<dbReference type="EMBL" id="JAWHQM010000019">
    <property type="protein sequence ID" value="KAK5631439.1"/>
    <property type="molecule type" value="Genomic_DNA"/>
</dbReference>
<sequence length="276" mass="30909">MVDFCIQTVIHNRQLIFSASCQLPFSIVYGLCRRSKDDLDARDIILHTANSPLDVLYAIAKGLLTLHEKDDASGEMRSTELDLSYEYEGRRRGIPNPLIANDWKEDMTVYQYLIDPESALGTLLNPGKRYMIRLVSYIRPNTQHAALSHAPEPEDDDSQVRIIDGATAQTTAQTETTIKASTASLQIIDISTNTIVRAKPGPRRGLTAASADPRPRLTTVLIFTPDENLIRRVDISNLLKSLPGGVYRVEMRPRGVWWCFGDKDEIVDEVGEKVAR</sequence>